<dbReference type="PANTHER" id="PTHR19354:SF5">
    <property type="entry name" value="ZIPPER PUTATIVE TUMOR SUPPRESSOR 1-RELATED"/>
    <property type="match status" value="1"/>
</dbReference>
<accession>A0AAV7LJM7</accession>
<protein>
    <recommendedName>
        <fullName evidence="8">Leucine zipper tumor suppressor 1</fullName>
    </recommendedName>
</protein>
<evidence type="ECO:0000256" key="1">
    <source>
        <dbReference type="ARBA" id="ARBA00004496"/>
    </source>
</evidence>
<dbReference type="InterPro" id="IPR045329">
    <property type="entry name" value="LZTS"/>
</dbReference>
<feature type="coiled-coil region" evidence="4">
    <location>
        <begin position="411"/>
        <end position="445"/>
    </location>
</feature>
<proteinExistence type="predicted"/>
<dbReference type="AlphaFoldDB" id="A0AAV7LJM7"/>
<comment type="subcellular location">
    <subcellularLocation>
        <location evidence="1">Cytoplasm</location>
    </subcellularLocation>
</comment>
<keyword evidence="2" id="KW-0963">Cytoplasm</keyword>
<evidence type="ECO:0000313" key="7">
    <source>
        <dbReference type="Proteomes" id="UP001066276"/>
    </source>
</evidence>
<reference evidence="6" key="1">
    <citation type="journal article" date="2022" name="bioRxiv">
        <title>Sequencing and chromosome-scale assembly of the giantPleurodeles waltlgenome.</title>
        <authorList>
            <person name="Brown T."/>
            <person name="Elewa A."/>
            <person name="Iarovenko S."/>
            <person name="Subramanian E."/>
            <person name="Araus A.J."/>
            <person name="Petzold A."/>
            <person name="Susuki M."/>
            <person name="Suzuki K.-i.T."/>
            <person name="Hayashi T."/>
            <person name="Toyoda A."/>
            <person name="Oliveira C."/>
            <person name="Osipova E."/>
            <person name="Leigh N.D."/>
            <person name="Simon A."/>
            <person name="Yun M.H."/>
        </authorList>
    </citation>
    <scope>NUCLEOTIDE SEQUENCE</scope>
    <source>
        <strain evidence="6">20211129_DDA</strain>
        <tissue evidence="6">Liver</tissue>
    </source>
</reference>
<feature type="compositionally biased region" description="Polar residues" evidence="5">
    <location>
        <begin position="245"/>
        <end position="261"/>
    </location>
</feature>
<dbReference type="GO" id="GO:0048814">
    <property type="term" value="P:regulation of dendrite morphogenesis"/>
    <property type="evidence" value="ECO:0007669"/>
    <property type="project" value="TreeGrafter"/>
</dbReference>
<organism evidence="6 7">
    <name type="scientific">Pleurodeles waltl</name>
    <name type="common">Iberian ribbed newt</name>
    <dbReference type="NCBI Taxonomy" id="8319"/>
    <lineage>
        <taxon>Eukaryota</taxon>
        <taxon>Metazoa</taxon>
        <taxon>Chordata</taxon>
        <taxon>Craniata</taxon>
        <taxon>Vertebrata</taxon>
        <taxon>Euteleostomi</taxon>
        <taxon>Amphibia</taxon>
        <taxon>Batrachia</taxon>
        <taxon>Caudata</taxon>
        <taxon>Salamandroidea</taxon>
        <taxon>Salamandridae</taxon>
        <taxon>Pleurodelinae</taxon>
        <taxon>Pleurodeles</taxon>
    </lineage>
</organism>
<evidence type="ECO:0000256" key="4">
    <source>
        <dbReference type="SAM" id="Coils"/>
    </source>
</evidence>
<dbReference type="EMBL" id="JANPWB010000015">
    <property type="protein sequence ID" value="KAJ1090730.1"/>
    <property type="molecule type" value="Genomic_DNA"/>
</dbReference>
<dbReference type="Proteomes" id="UP001066276">
    <property type="component" value="Chromosome 11"/>
</dbReference>
<dbReference type="GO" id="GO:0005737">
    <property type="term" value="C:cytoplasm"/>
    <property type="evidence" value="ECO:0007669"/>
    <property type="project" value="UniProtKB-SubCell"/>
</dbReference>
<sequence>MGSVSSLISSHNFNSRNCRGSQYKLRKSSHLKKLNRYSDGLLRFGFSQESSHGKSSSKMGKSEDFFYIKVSQKSSSPQRAEYASLSGNERELGSQSAINNEYANPSKVKQFSNHLDLGSEKNILRPTGFNLQGSEKNVLRPTGFNPALRRNSATILLSTSENGSQVLHQDSQKNILRPTGFNLPGSEKNVLRPTGFNPALRRNSATILLSTSENGSQVLHQVHHSERHRGADPRPTAYSGGLSDSGRNSMSSLPTHSTTSSYQLDPLLTPMGYINRFGGSAHNITQSTVIQDSNMISLKAMSLSDGGNANKIINVPPKVGQVPEKICLRSPISTDESSIQELEQRLLEKEGELQEMKCSFEEKEVASCHVYEEKHRRSKEDLDGLKHKSSSKLRQASIKAQRANQLMHLQVFQLQQDKRQLREDMENLLKERDMLETKLRSYEKEKTNFVPALEETQWEVCQKSGEISLLKQQLKESQSDLSLKTSETLSLKAQLKDARGKLEVQEQKAREMEDALRTKEVELEVCENELQRKKNEAELLREKVGHLEEEMMDLRAEIGRPLRERAHEDWLGPSAEERLRSLQKEVEELKNELEEERQNNEQMTNVFQHERQIWKEEKEKVIRYQKQLQQNYLHMYKRNQALERSVQQLTGSDSGEGGSHDMLDFDLHGMDVPFEDIIATEI</sequence>
<feature type="region of interest" description="Disordered" evidence="5">
    <location>
        <begin position="222"/>
        <end position="261"/>
    </location>
</feature>
<feature type="coiled-coil region" evidence="4">
    <location>
        <begin position="332"/>
        <end position="359"/>
    </location>
</feature>
<evidence type="ECO:0000256" key="3">
    <source>
        <dbReference type="ARBA" id="ARBA00023054"/>
    </source>
</evidence>
<dbReference type="GO" id="GO:0048167">
    <property type="term" value="P:regulation of synaptic plasticity"/>
    <property type="evidence" value="ECO:0007669"/>
    <property type="project" value="TreeGrafter"/>
</dbReference>
<dbReference type="PANTHER" id="PTHR19354">
    <property type="entry name" value="ZIPPER PUTATIVE TUMOR SUPPRESSOR 2 HOMOLOG-LIKE PROTEIN-RELATED"/>
    <property type="match status" value="1"/>
</dbReference>
<evidence type="ECO:0000256" key="2">
    <source>
        <dbReference type="ARBA" id="ARBA00022490"/>
    </source>
</evidence>
<gene>
    <name evidence="6" type="ORF">NDU88_003859</name>
</gene>
<evidence type="ECO:0000256" key="5">
    <source>
        <dbReference type="SAM" id="MobiDB-lite"/>
    </source>
</evidence>
<name>A0AAV7LJM7_PLEWA</name>
<comment type="caution">
    <text evidence="6">The sequence shown here is derived from an EMBL/GenBank/DDBJ whole genome shotgun (WGS) entry which is preliminary data.</text>
</comment>
<keyword evidence="7" id="KW-1185">Reference proteome</keyword>
<dbReference type="Pfam" id="PF06818">
    <property type="entry name" value="Fez1"/>
    <property type="match status" value="1"/>
</dbReference>
<keyword evidence="3 4" id="KW-0175">Coiled coil</keyword>
<feature type="coiled-coil region" evidence="4">
    <location>
        <begin position="495"/>
        <end position="610"/>
    </location>
</feature>
<evidence type="ECO:0000313" key="6">
    <source>
        <dbReference type="EMBL" id="KAJ1090730.1"/>
    </source>
</evidence>
<evidence type="ECO:0008006" key="8">
    <source>
        <dbReference type="Google" id="ProtNLM"/>
    </source>
</evidence>
<dbReference type="GO" id="GO:0043197">
    <property type="term" value="C:dendritic spine"/>
    <property type="evidence" value="ECO:0007669"/>
    <property type="project" value="TreeGrafter"/>
</dbReference>